<feature type="region of interest" description="Disordered" evidence="1">
    <location>
        <begin position="1"/>
        <end position="21"/>
    </location>
</feature>
<protein>
    <recommendedName>
        <fullName evidence="2">ORC1/DEAH AAA+ ATPase domain-containing protein</fullName>
    </recommendedName>
</protein>
<dbReference type="Pfam" id="PF13401">
    <property type="entry name" value="AAA_22"/>
    <property type="match status" value="1"/>
</dbReference>
<name>A0A2L1GKI1_9BACT</name>
<reference evidence="3 4" key="1">
    <citation type="journal article" date="2018" name="MBio">
        <title>Insights into the evolution of host association through the isolation and characterization of a novel human periodontal pathobiont, Desulfobulbus oralis.</title>
        <authorList>
            <person name="Cross K.L."/>
            <person name="Chirania P."/>
            <person name="Xiong W."/>
            <person name="Beall C.J."/>
            <person name="Elkins J.G."/>
            <person name="Giannone R.J."/>
            <person name="Griffen A.L."/>
            <person name="Guss A.M."/>
            <person name="Hettich R.L."/>
            <person name="Joshi S.S."/>
            <person name="Mokrzan E.M."/>
            <person name="Martin R.K."/>
            <person name="Zhulin I.B."/>
            <person name="Leys E.J."/>
            <person name="Podar M."/>
        </authorList>
    </citation>
    <scope>NUCLEOTIDE SEQUENCE [LARGE SCALE GENOMIC DNA]</scope>
    <source>
        <strain evidence="3 4">ORNL</strain>
    </source>
</reference>
<evidence type="ECO:0000259" key="2">
    <source>
        <dbReference type="Pfam" id="PF13401"/>
    </source>
</evidence>
<dbReference type="Gene3D" id="3.30.70.1070">
    <property type="entry name" value="Sporulation related repeat"/>
    <property type="match status" value="1"/>
</dbReference>
<dbReference type="RefSeq" id="WP_104935495.1">
    <property type="nucleotide sequence ID" value="NZ_CP021255.1"/>
</dbReference>
<feature type="region of interest" description="Disordered" evidence="1">
    <location>
        <begin position="404"/>
        <end position="425"/>
    </location>
</feature>
<dbReference type="Proteomes" id="UP000239867">
    <property type="component" value="Chromosome"/>
</dbReference>
<gene>
    <name evidence="3" type="ORF">CAY53_00625</name>
</gene>
<evidence type="ECO:0000313" key="3">
    <source>
        <dbReference type="EMBL" id="AVD70169.1"/>
    </source>
</evidence>
<dbReference type="KEGG" id="deo:CAY53_00625"/>
<proteinExistence type="predicted"/>
<evidence type="ECO:0000256" key="1">
    <source>
        <dbReference type="SAM" id="MobiDB-lite"/>
    </source>
</evidence>
<dbReference type="PANTHER" id="PTHR35894">
    <property type="entry name" value="GENERAL SECRETION PATHWAY PROTEIN A-RELATED"/>
    <property type="match status" value="1"/>
</dbReference>
<dbReference type="InterPro" id="IPR027417">
    <property type="entry name" value="P-loop_NTPase"/>
</dbReference>
<evidence type="ECO:0000313" key="4">
    <source>
        <dbReference type="Proteomes" id="UP000239867"/>
    </source>
</evidence>
<dbReference type="OrthoDB" id="5429387at2"/>
<keyword evidence="4" id="KW-1185">Reference proteome</keyword>
<dbReference type="AlphaFoldDB" id="A0A2L1GKI1"/>
<feature type="region of interest" description="Disordered" evidence="1">
    <location>
        <begin position="285"/>
        <end position="345"/>
    </location>
</feature>
<dbReference type="EMBL" id="CP021255">
    <property type="protein sequence ID" value="AVD70169.1"/>
    <property type="molecule type" value="Genomic_DNA"/>
</dbReference>
<dbReference type="InterPro" id="IPR036680">
    <property type="entry name" value="SPOR-like_sf"/>
</dbReference>
<dbReference type="PANTHER" id="PTHR35894:SF1">
    <property type="entry name" value="PHOSPHORIBULOKINASE _ URIDINE KINASE FAMILY"/>
    <property type="match status" value="1"/>
</dbReference>
<dbReference type="GO" id="GO:0042834">
    <property type="term" value="F:peptidoglycan binding"/>
    <property type="evidence" value="ECO:0007669"/>
    <property type="project" value="InterPro"/>
</dbReference>
<dbReference type="SUPFAM" id="SSF52540">
    <property type="entry name" value="P-loop containing nucleoside triphosphate hydrolases"/>
    <property type="match status" value="1"/>
</dbReference>
<organism evidence="3 4">
    <name type="scientific">Desulfobulbus oralis</name>
    <dbReference type="NCBI Taxonomy" id="1986146"/>
    <lineage>
        <taxon>Bacteria</taxon>
        <taxon>Pseudomonadati</taxon>
        <taxon>Thermodesulfobacteriota</taxon>
        <taxon>Desulfobulbia</taxon>
        <taxon>Desulfobulbales</taxon>
        <taxon>Desulfobulbaceae</taxon>
        <taxon>Desulfobulbus</taxon>
    </lineage>
</organism>
<dbReference type="InterPro" id="IPR052026">
    <property type="entry name" value="ExeA_AAA_ATPase_DNA-bind"/>
</dbReference>
<sequence length="538" mass="57382">MQNQRPDSSGMPMPPFQNTTNSFFPGAGREALCEEIVLALMSGRRFLSLGGDAGSGKSLCCQIIMERLPPDWIPVYLNRPANSYEELLRQACIDLGTTGDSRRPGFSWPDEFNRQVLARQADLHKVLLILDQGEQLFSAILERLLDRCRHTGDLVPEFALLLVCPDTLMPVLEQLARLDPANRPDSMHVLLPMTAEESEQYLHFLLHAAGIHWDKHEAILNRKSCAAIFGQAKGNIARSKEMAATLLAQALPALAPNAAKAEAARGGAAATEAGQVASPLAPASSAAEEALPARGAEAAPKSAGISPPKAAPAVPQQEKSAGGGPPLEREDWPQEEQAAGSEADEPLEDNPLLLLYDLLTANKKLLAALLIAAGLFCMLGLRLELARPGSGVRPAETVLAAPQAAKAAPESNPAAPAPPAEEAAGPRGATLLEARLAASTALVASSYRGASTIHVLTLNSENAGQELASLLEAPAFFREEKQLYIIKKEGNPVSYFVFYGIFDTPEAARQARNNLSFELRAHHPYPLSVAEALQLNGG</sequence>
<dbReference type="InterPro" id="IPR049945">
    <property type="entry name" value="AAA_22"/>
</dbReference>
<feature type="domain" description="ORC1/DEAH AAA+ ATPase" evidence="2">
    <location>
        <begin position="42"/>
        <end position="149"/>
    </location>
</feature>
<dbReference type="GO" id="GO:0016887">
    <property type="term" value="F:ATP hydrolysis activity"/>
    <property type="evidence" value="ECO:0007669"/>
    <property type="project" value="InterPro"/>
</dbReference>
<accession>A0A2L1GKI1</accession>